<protein>
    <submittedName>
        <fullName evidence="1">Uncharacterized protein</fullName>
    </submittedName>
</protein>
<reference evidence="1 2" key="1">
    <citation type="submission" date="2023-02" db="EMBL/GenBank/DDBJ databases">
        <title>Entomopathogenic bacteria.</title>
        <authorList>
            <person name="Machado R.A."/>
        </authorList>
    </citation>
    <scope>NUCLEOTIDE SEQUENCE [LARGE SCALE GENOMIC DNA]</scope>
    <source>
        <strain evidence="1 2">XENO-2</strain>
    </source>
</reference>
<comment type="caution">
    <text evidence="1">The sequence shown here is derived from an EMBL/GenBank/DDBJ whole genome shotgun (WGS) entry which is preliminary data.</text>
</comment>
<dbReference type="EMBL" id="JAQRFN010000007">
    <property type="protein sequence ID" value="MDC9596643.1"/>
    <property type="molecule type" value="Genomic_DNA"/>
</dbReference>
<dbReference type="RefSeq" id="WP_273575230.1">
    <property type="nucleotide sequence ID" value="NZ_JAQRFN010000007.1"/>
</dbReference>
<keyword evidence="2" id="KW-1185">Reference proteome</keyword>
<accession>A0ABT5LS98</accession>
<dbReference type="Gene3D" id="3.30.830.10">
    <property type="entry name" value="Metalloenzyme, LuxS/M16 peptidase-like"/>
    <property type="match status" value="1"/>
</dbReference>
<evidence type="ECO:0000313" key="1">
    <source>
        <dbReference type="EMBL" id="MDC9596643.1"/>
    </source>
</evidence>
<gene>
    <name evidence="1" type="ORF">PSI14_07095</name>
</gene>
<dbReference type="InterPro" id="IPR011249">
    <property type="entry name" value="Metalloenz_LuxS/M16"/>
</dbReference>
<dbReference type="Proteomes" id="UP001220225">
    <property type="component" value="Unassembled WGS sequence"/>
</dbReference>
<organism evidence="1 2">
    <name type="scientific">Xenorhabdus anantnagensis</name>
    <dbReference type="NCBI Taxonomy" id="3025875"/>
    <lineage>
        <taxon>Bacteria</taxon>
        <taxon>Pseudomonadati</taxon>
        <taxon>Pseudomonadota</taxon>
        <taxon>Gammaproteobacteria</taxon>
        <taxon>Enterobacterales</taxon>
        <taxon>Morganellaceae</taxon>
        <taxon>Xenorhabdus</taxon>
    </lineage>
</organism>
<evidence type="ECO:0000313" key="2">
    <source>
        <dbReference type="Proteomes" id="UP001220225"/>
    </source>
</evidence>
<name>A0ABT5LS98_9GAMM</name>
<sequence>MIGAINFTRPSCTAEFHELAHQTLAQIQQGAITPAKLAKAKNIWSIEHQIQHQSAAYWSEALAQSASDDLQYQWVEAEIALIEAIMLAGIQRLAANILGKMRKCLK</sequence>
<dbReference type="SUPFAM" id="SSF63411">
    <property type="entry name" value="LuxS/MPP-like metallohydrolase"/>
    <property type="match status" value="1"/>
</dbReference>
<proteinExistence type="predicted"/>